<sequence length="274" mass="30890">MTPYLSVVLPAYNEAKHIESNVIKVIDALSAEGLSFEVIVVDDGSPDHTHVAAIKAKARHPEVVRVVRYDKNKGKGNALICGASYAKGSVVAFLDADMDLHPVQLLPMLKTMDRDNVDVVIGSKRHPDSDVDYPKHRWVLSSVYFLFIRILFGLPLRDTQTGIKAYRRSVVESVFPRVLAKRFAFDIEVLAIAHAFGFSIKDAPIALRFGRSFSRIKLIDVYQTLCDTLAIFYRLRITRYYQRQKIMLGPKHPAALGSREVYEPDGEFLGRLND</sequence>
<evidence type="ECO:0000259" key="1">
    <source>
        <dbReference type="Pfam" id="PF00535"/>
    </source>
</evidence>
<feature type="domain" description="Glycosyltransferase 2-like" evidence="1">
    <location>
        <begin position="6"/>
        <end position="175"/>
    </location>
</feature>
<protein>
    <submittedName>
        <fullName evidence="2">Glycosyl transferase, family 2</fullName>
    </submittedName>
</protein>
<reference evidence="2" key="1">
    <citation type="submission" date="2009-10" db="EMBL/GenBank/DDBJ databases">
        <title>Diversity of trophic interactions inside an arsenic-rich microbial ecosystem.</title>
        <authorList>
            <person name="Bertin P.N."/>
            <person name="Heinrich-Salmeron A."/>
            <person name="Pelletier E."/>
            <person name="Goulhen-Chollet F."/>
            <person name="Arsene-Ploetze F."/>
            <person name="Gallien S."/>
            <person name="Calteau A."/>
            <person name="Vallenet D."/>
            <person name="Casiot C."/>
            <person name="Chane-Woon-Ming B."/>
            <person name="Giloteaux L."/>
            <person name="Barakat M."/>
            <person name="Bonnefoy V."/>
            <person name="Bruneel O."/>
            <person name="Chandler M."/>
            <person name="Cleiss J."/>
            <person name="Duran R."/>
            <person name="Elbaz-Poulichet F."/>
            <person name="Fonknechten N."/>
            <person name="Lauga B."/>
            <person name="Mornico D."/>
            <person name="Ortet P."/>
            <person name="Schaeffer C."/>
            <person name="Siguier P."/>
            <person name="Alexander Thil Smith A."/>
            <person name="Van Dorsselaer A."/>
            <person name="Weissenbach J."/>
            <person name="Medigue C."/>
            <person name="Le Paslier D."/>
        </authorList>
    </citation>
    <scope>NUCLEOTIDE SEQUENCE</scope>
</reference>
<gene>
    <name evidence="2" type="ORF">CARN6_2821</name>
</gene>
<dbReference type="GO" id="GO:0016740">
    <property type="term" value="F:transferase activity"/>
    <property type="evidence" value="ECO:0007669"/>
    <property type="project" value="UniProtKB-KW"/>
</dbReference>
<evidence type="ECO:0000313" key="2">
    <source>
        <dbReference type="EMBL" id="CBI06706.1"/>
    </source>
</evidence>
<dbReference type="AlphaFoldDB" id="E6QHJ2"/>
<comment type="caution">
    <text evidence="2">The sequence shown here is derived from an EMBL/GenBank/DDBJ whole genome shotgun (WGS) entry which is preliminary data.</text>
</comment>
<dbReference type="InterPro" id="IPR029044">
    <property type="entry name" value="Nucleotide-diphossugar_trans"/>
</dbReference>
<proteinExistence type="predicted"/>
<name>E6QHJ2_9ZZZZ</name>
<keyword evidence="2" id="KW-0808">Transferase</keyword>
<dbReference type="InterPro" id="IPR050256">
    <property type="entry name" value="Glycosyltransferase_2"/>
</dbReference>
<accession>E6QHJ2</accession>
<dbReference type="InterPro" id="IPR001173">
    <property type="entry name" value="Glyco_trans_2-like"/>
</dbReference>
<dbReference type="EMBL" id="CABQ01000009">
    <property type="protein sequence ID" value="CBI06706.1"/>
    <property type="molecule type" value="Genomic_DNA"/>
</dbReference>
<dbReference type="PANTHER" id="PTHR48090">
    <property type="entry name" value="UNDECAPRENYL-PHOSPHATE 4-DEOXY-4-FORMAMIDO-L-ARABINOSE TRANSFERASE-RELATED"/>
    <property type="match status" value="1"/>
</dbReference>
<dbReference type="Pfam" id="PF00535">
    <property type="entry name" value="Glycos_transf_2"/>
    <property type="match status" value="1"/>
</dbReference>
<dbReference type="Gene3D" id="3.90.550.10">
    <property type="entry name" value="Spore Coat Polysaccharide Biosynthesis Protein SpsA, Chain A"/>
    <property type="match status" value="1"/>
</dbReference>
<dbReference type="SUPFAM" id="SSF53448">
    <property type="entry name" value="Nucleotide-diphospho-sugar transferases"/>
    <property type="match status" value="1"/>
</dbReference>
<dbReference type="PANTHER" id="PTHR48090:SF7">
    <property type="entry name" value="RFBJ PROTEIN"/>
    <property type="match status" value="1"/>
</dbReference>
<organism evidence="2">
    <name type="scientific">mine drainage metagenome</name>
    <dbReference type="NCBI Taxonomy" id="410659"/>
    <lineage>
        <taxon>unclassified sequences</taxon>
        <taxon>metagenomes</taxon>
        <taxon>ecological metagenomes</taxon>
    </lineage>
</organism>